<dbReference type="Gene3D" id="3.40.50.1820">
    <property type="entry name" value="alpha/beta hydrolase"/>
    <property type="match status" value="1"/>
</dbReference>
<dbReference type="InterPro" id="IPR013094">
    <property type="entry name" value="AB_hydrolase_3"/>
</dbReference>
<accession>A0AAJ0GIZ2</accession>
<protein>
    <recommendedName>
        <fullName evidence="3">Alpha/beta hydrolase fold-3 domain-containing protein</fullName>
    </recommendedName>
</protein>
<feature type="domain" description="Alpha/beta hydrolase fold-3" evidence="3">
    <location>
        <begin position="110"/>
        <end position="328"/>
    </location>
</feature>
<keyword evidence="2" id="KW-0472">Membrane</keyword>
<gene>
    <name evidence="4" type="ORF">LTR09_000089</name>
</gene>
<dbReference type="InterPro" id="IPR029058">
    <property type="entry name" value="AB_hydrolase_fold"/>
</dbReference>
<dbReference type="AlphaFoldDB" id="A0AAJ0GIZ2"/>
<organism evidence="4 5">
    <name type="scientific">Extremus antarcticus</name>
    <dbReference type="NCBI Taxonomy" id="702011"/>
    <lineage>
        <taxon>Eukaryota</taxon>
        <taxon>Fungi</taxon>
        <taxon>Dikarya</taxon>
        <taxon>Ascomycota</taxon>
        <taxon>Pezizomycotina</taxon>
        <taxon>Dothideomycetes</taxon>
        <taxon>Dothideomycetidae</taxon>
        <taxon>Mycosphaerellales</taxon>
        <taxon>Extremaceae</taxon>
        <taxon>Extremus</taxon>
    </lineage>
</organism>
<keyword evidence="2" id="KW-1133">Transmembrane helix</keyword>
<evidence type="ECO:0000256" key="2">
    <source>
        <dbReference type="SAM" id="Phobius"/>
    </source>
</evidence>
<dbReference type="GO" id="GO:0016787">
    <property type="term" value="F:hydrolase activity"/>
    <property type="evidence" value="ECO:0007669"/>
    <property type="project" value="UniProtKB-KW"/>
</dbReference>
<comment type="caution">
    <text evidence="4">The sequence shown here is derived from an EMBL/GenBank/DDBJ whole genome shotgun (WGS) entry which is preliminary data.</text>
</comment>
<keyword evidence="2" id="KW-0812">Transmembrane</keyword>
<keyword evidence="5" id="KW-1185">Reference proteome</keyword>
<dbReference type="Pfam" id="PF07859">
    <property type="entry name" value="Abhydrolase_3"/>
    <property type="match status" value="1"/>
</dbReference>
<dbReference type="EMBL" id="JAWDJX010000001">
    <property type="protein sequence ID" value="KAK3058525.1"/>
    <property type="molecule type" value="Genomic_DNA"/>
</dbReference>
<dbReference type="PANTHER" id="PTHR48081:SF31">
    <property type="entry name" value="STERYL ACETYL HYDROLASE MUG81-RELATED"/>
    <property type="match status" value="1"/>
</dbReference>
<evidence type="ECO:0000256" key="1">
    <source>
        <dbReference type="ARBA" id="ARBA00022801"/>
    </source>
</evidence>
<sequence>MASSYQVTTMDKLSLIPVAASSIASALIRLLTTPFVGGAKANTFFKDVVYAALRTNLSNISPGAEQWMNSTTEAEYLGLAKKQNFQPDTDVLGSGLKVHWIGKKTARKVLLYFHGGGYVLAASAGHMQWLFELSQELSKTQDLSVVVVSYTLAPHGQYPTQLKQAAESLEWLLETQQKKPSDIFIAGDSAGANMTLMLLSHLLHPHSAVSSKIELSSPLAGVILISPWTKFATDDDSASRNHYSDYVTPAAAHRWAGLFLGPGKVDNYNQTAIANAEWFQGLDGKVKDILVWGGGGEALIDSIEVSTKKLQQAHPRVEYVVQPGASHEDFIIDKLLGYKGKAEGTVVVESWMKARL</sequence>
<evidence type="ECO:0000259" key="3">
    <source>
        <dbReference type="Pfam" id="PF07859"/>
    </source>
</evidence>
<dbReference type="InterPro" id="IPR050300">
    <property type="entry name" value="GDXG_lipolytic_enzyme"/>
</dbReference>
<reference evidence="4" key="1">
    <citation type="submission" date="2023-04" db="EMBL/GenBank/DDBJ databases">
        <title>Black Yeasts Isolated from many extreme environments.</title>
        <authorList>
            <person name="Coleine C."/>
            <person name="Stajich J.E."/>
            <person name="Selbmann L."/>
        </authorList>
    </citation>
    <scope>NUCLEOTIDE SEQUENCE</scope>
    <source>
        <strain evidence="4">CCFEE 5312</strain>
    </source>
</reference>
<name>A0AAJ0GIZ2_9PEZI</name>
<evidence type="ECO:0000313" key="4">
    <source>
        <dbReference type="EMBL" id="KAK3058525.1"/>
    </source>
</evidence>
<proteinExistence type="predicted"/>
<dbReference type="SUPFAM" id="SSF53474">
    <property type="entry name" value="alpha/beta-Hydrolases"/>
    <property type="match status" value="1"/>
</dbReference>
<dbReference type="PANTHER" id="PTHR48081">
    <property type="entry name" value="AB HYDROLASE SUPERFAMILY PROTEIN C4A8.06C"/>
    <property type="match status" value="1"/>
</dbReference>
<feature type="transmembrane region" description="Helical" evidence="2">
    <location>
        <begin position="109"/>
        <end position="131"/>
    </location>
</feature>
<evidence type="ECO:0000313" key="5">
    <source>
        <dbReference type="Proteomes" id="UP001271007"/>
    </source>
</evidence>
<keyword evidence="1" id="KW-0378">Hydrolase</keyword>
<dbReference type="Proteomes" id="UP001271007">
    <property type="component" value="Unassembled WGS sequence"/>
</dbReference>